<reference evidence="5 6" key="1">
    <citation type="submission" date="2023-07" db="EMBL/GenBank/DDBJ databases">
        <authorList>
            <person name="Girao M."/>
            <person name="Carvalho M.F."/>
        </authorList>
    </citation>
    <scope>NUCLEOTIDE SEQUENCE [LARGE SCALE GENOMIC DNA]</scope>
    <source>
        <strain evidence="5 6">YIM65754</strain>
    </source>
</reference>
<comment type="caution">
    <text evidence="5">The sequence shown here is derived from an EMBL/GenBank/DDBJ whole genome shotgun (WGS) entry which is preliminary data.</text>
</comment>
<evidence type="ECO:0000256" key="2">
    <source>
        <dbReference type="ARBA" id="ARBA00022729"/>
    </source>
</evidence>
<name>A0ABU7LLT5_9NOCA</name>
<feature type="chain" id="PRO_5047063155" evidence="3">
    <location>
        <begin position="24"/>
        <end position="374"/>
    </location>
</feature>
<dbReference type="PANTHER" id="PTHR30036">
    <property type="entry name" value="D-XYLOSE-BINDING PERIPLASMIC PROTEIN"/>
    <property type="match status" value="1"/>
</dbReference>
<sequence>MNASTCRRTVFAAVALGAALTVAACTANAPAESGGGAAGSTSDGGQALPIDQLCGDASIKVAHVAGFGANSWRRITQAEVVDELSACPNVTVEYNQADNDLQKYITAINSYTAKGFDAIITYDDFGSQALNALKNAHDAGVVVVPYIADPGGTVGVDYDGYVQYDFDTEGDTMAKWLHEQIEPGSKLLFSGGLPGGSPSTVALWEGLMETSEELGNAFSPLTGEPQPSNWDAAYEQRAMAGALTKYPEIDAMASDYGVASKGGLRAFVNAGRPIPPLATSATDNELGCMWLQYHETNPDFQLLTLDGTTTVVRIAARKALAAVNGLPDNEPEQFELITFIDTLNGKLPTCREDLPPDADLSSALTPEQLQAVFQ</sequence>
<dbReference type="Proteomes" id="UP001336020">
    <property type="component" value="Unassembled WGS sequence"/>
</dbReference>
<evidence type="ECO:0000313" key="5">
    <source>
        <dbReference type="EMBL" id="MEE2062182.1"/>
    </source>
</evidence>
<dbReference type="InterPro" id="IPR028082">
    <property type="entry name" value="Peripla_BP_I"/>
</dbReference>
<gene>
    <name evidence="5" type="ORF">Q7514_32125</name>
</gene>
<dbReference type="Gene3D" id="3.40.50.2300">
    <property type="match status" value="2"/>
</dbReference>
<keyword evidence="2 3" id="KW-0732">Signal</keyword>
<evidence type="ECO:0000259" key="4">
    <source>
        <dbReference type="Pfam" id="PF13407"/>
    </source>
</evidence>
<protein>
    <submittedName>
        <fullName evidence="5">Substrate-binding domain-containing protein</fullName>
    </submittedName>
</protein>
<comment type="subcellular location">
    <subcellularLocation>
        <location evidence="1">Cell envelope</location>
    </subcellularLocation>
</comment>
<feature type="domain" description="Periplasmic binding protein" evidence="4">
    <location>
        <begin position="66"/>
        <end position="276"/>
    </location>
</feature>
<accession>A0ABU7LLT5</accession>
<proteinExistence type="predicted"/>
<dbReference type="InterPro" id="IPR050555">
    <property type="entry name" value="Bact_Solute-Bind_Prot2"/>
</dbReference>
<evidence type="ECO:0000256" key="1">
    <source>
        <dbReference type="ARBA" id="ARBA00004196"/>
    </source>
</evidence>
<dbReference type="InterPro" id="IPR025997">
    <property type="entry name" value="SBP_2_dom"/>
</dbReference>
<dbReference type="SUPFAM" id="SSF53822">
    <property type="entry name" value="Periplasmic binding protein-like I"/>
    <property type="match status" value="1"/>
</dbReference>
<organism evidence="5 6">
    <name type="scientific">Rhodococcus artemisiae</name>
    <dbReference type="NCBI Taxonomy" id="714159"/>
    <lineage>
        <taxon>Bacteria</taxon>
        <taxon>Bacillati</taxon>
        <taxon>Actinomycetota</taxon>
        <taxon>Actinomycetes</taxon>
        <taxon>Mycobacteriales</taxon>
        <taxon>Nocardiaceae</taxon>
        <taxon>Rhodococcus</taxon>
    </lineage>
</organism>
<dbReference type="EMBL" id="JAUTXY010000029">
    <property type="protein sequence ID" value="MEE2062182.1"/>
    <property type="molecule type" value="Genomic_DNA"/>
</dbReference>
<dbReference type="PANTHER" id="PTHR30036:SF1">
    <property type="entry name" value="D-XYLOSE-BINDING PERIPLASMIC PROTEIN"/>
    <property type="match status" value="1"/>
</dbReference>
<evidence type="ECO:0000256" key="3">
    <source>
        <dbReference type="SAM" id="SignalP"/>
    </source>
</evidence>
<keyword evidence="6" id="KW-1185">Reference proteome</keyword>
<dbReference type="RefSeq" id="WP_330137240.1">
    <property type="nucleotide sequence ID" value="NZ_JAUTXY010000029.1"/>
</dbReference>
<evidence type="ECO:0000313" key="6">
    <source>
        <dbReference type="Proteomes" id="UP001336020"/>
    </source>
</evidence>
<dbReference type="Pfam" id="PF13407">
    <property type="entry name" value="Peripla_BP_4"/>
    <property type="match status" value="1"/>
</dbReference>
<feature type="signal peptide" evidence="3">
    <location>
        <begin position="1"/>
        <end position="23"/>
    </location>
</feature>
<dbReference type="PROSITE" id="PS51257">
    <property type="entry name" value="PROKAR_LIPOPROTEIN"/>
    <property type="match status" value="1"/>
</dbReference>